<dbReference type="AlphaFoldDB" id="W7XU52"/>
<dbReference type="Pfam" id="PF17678">
    <property type="entry name" value="Glyco_hydro_92N"/>
    <property type="match status" value="1"/>
</dbReference>
<dbReference type="SUPFAM" id="SSF48208">
    <property type="entry name" value="Six-hairpin glycosidases"/>
    <property type="match status" value="1"/>
</dbReference>
<evidence type="ECO:0000256" key="1">
    <source>
        <dbReference type="ARBA" id="ARBA00001913"/>
    </source>
</evidence>
<dbReference type="InterPro" id="IPR005887">
    <property type="entry name" value="GH92_a_mannosidase_put"/>
</dbReference>
<feature type="domain" description="Glycosyl hydrolase family 92" evidence="4">
    <location>
        <begin position="274"/>
        <end position="731"/>
    </location>
</feature>
<sequence length="732" mass="83551">MKRLHIYISLSVLAFFSCQNKNVDLTKEGHILTSYVDPFIGTDGPGNTYPGAVMPWGMVQLSPDNGLAGWDRIAGYYWQDSTIAGFSHKHLSGTGAGDLYDILIMPYNSRFTKDLWPDQKEYRPYAQFSHDQEEAVPGYYAVDLLSSGIKAELTTTERVGLHRYTFPKDKESKILLDLGYKLNWDEPTETYLKLEDEHTIVGYRYSTGWAPDQREHFVLKISRPIKNIVFYAGEEKVDAHKVKATKTKAEIIFSSDENEQVIIKLALSSHSIEGAKRNMESECPDWDFDQVKSSALRAWNRQLGMVEVKGSEDQKKIFYTNLYHCFLTPSLHADVDGMYKGADGHMHQAIGYEKMETFSLWDTYRTAHPLYTILAPEKVSDMVRSFLSHYDETGLLPVWSMAGNETNMMIGYHSVPVIVDAYFKGIPMNAQKAFEACKATAMSDAWSLKDYKKYGYVPADDQSNGHWSVSKTLEYAYDDGCIAVFAKALNKIEDYKYFKQRADNWKHLYDKESTFFRPRKKDGSFVKPFSPKEYTEYYCESNAWQYFWHVQHDIPGLIQLLGKKAFVAKLDSMFSYEHEAGDKLPIFSTGMIGQYAHGNEPSHHVAYLYNQIGQPEKTQKMVRKIIESQYSIKPDGYCGNEDCGQMSAWLVMSALGLYPVNPANGVYHLTSPWVEEATIHLPNGKNFSIKTKSKGENKILIDAVHLNGKEMEMLTITHQQLMDGGELLFMLK</sequence>
<dbReference type="PROSITE" id="PS51257">
    <property type="entry name" value="PROKAR_LIPOPROTEIN"/>
    <property type="match status" value="1"/>
</dbReference>
<dbReference type="InterPro" id="IPR014718">
    <property type="entry name" value="GH-type_carb-bd"/>
</dbReference>
<dbReference type="FunFam" id="1.20.1050.60:FF:000001">
    <property type="entry name" value="Putative alpha-1,2-mannosidase"/>
    <property type="match status" value="1"/>
</dbReference>
<organism evidence="6 7">
    <name type="scientific">Saccharicrinis fermentans DSM 9555 = JCM 21142</name>
    <dbReference type="NCBI Taxonomy" id="869213"/>
    <lineage>
        <taxon>Bacteria</taxon>
        <taxon>Pseudomonadati</taxon>
        <taxon>Bacteroidota</taxon>
        <taxon>Bacteroidia</taxon>
        <taxon>Marinilabiliales</taxon>
        <taxon>Marinilabiliaceae</taxon>
        <taxon>Saccharicrinis</taxon>
    </lineage>
</organism>
<evidence type="ECO:0000259" key="5">
    <source>
        <dbReference type="Pfam" id="PF17678"/>
    </source>
</evidence>
<dbReference type="GO" id="GO:0005975">
    <property type="term" value="P:carbohydrate metabolic process"/>
    <property type="evidence" value="ECO:0007669"/>
    <property type="project" value="InterPro"/>
</dbReference>
<dbReference type="Gene3D" id="1.20.1050.60">
    <property type="entry name" value="alpha-1,2-mannosidase"/>
    <property type="match status" value="1"/>
</dbReference>
<dbReference type="RefSeq" id="WP_027473752.1">
    <property type="nucleotide sequence ID" value="NZ_BAMD01000001.1"/>
</dbReference>
<gene>
    <name evidence="6" type="ORF">JCM21142_167</name>
</gene>
<dbReference type="NCBIfam" id="TIGR01180">
    <property type="entry name" value="aman2_put"/>
    <property type="match status" value="1"/>
</dbReference>
<evidence type="ECO:0000259" key="4">
    <source>
        <dbReference type="Pfam" id="PF07971"/>
    </source>
</evidence>
<dbReference type="Proteomes" id="UP000019402">
    <property type="component" value="Unassembled WGS sequence"/>
</dbReference>
<evidence type="ECO:0000313" key="6">
    <source>
        <dbReference type="EMBL" id="GAF01555.1"/>
    </source>
</evidence>
<dbReference type="GO" id="GO:0005829">
    <property type="term" value="C:cytosol"/>
    <property type="evidence" value="ECO:0007669"/>
    <property type="project" value="TreeGrafter"/>
</dbReference>
<dbReference type="Gene3D" id="1.20.1610.10">
    <property type="entry name" value="alpha-1,2-mannosidases domains"/>
    <property type="match status" value="1"/>
</dbReference>
<keyword evidence="7" id="KW-1185">Reference proteome</keyword>
<comment type="caution">
    <text evidence="6">The sequence shown here is derived from an EMBL/GenBank/DDBJ whole genome shotgun (WGS) entry which is preliminary data.</text>
</comment>
<proteinExistence type="predicted"/>
<dbReference type="Gene3D" id="2.70.98.10">
    <property type="match status" value="1"/>
</dbReference>
<dbReference type="GO" id="GO:0006516">
    <property type="term" value="P:glycoprotein catabolic process"/>
    <property type="evidence" value="ECO:0007669"/>
    <property type="project" value="TreeGrafter"/>
</dbReference>
<dbReference type="Pfam" id="PF07971">
    <property type="entry name" value="Glyco_hydro_92"/>
    <property type="match status" value="1"/>
</dbReference>
<feature type="domain" description="Glycosyl hydrolase family 92 N-terminal" evidence="5">
    <location>
        <begin position="35"/>
        <end position="268"/>
    </location>
</feature>
<keyword evidence="3" id="KW-0106">Calcium</keyword>
<dbReference type="FunFam" id="3.30.2080.10:FF:000001">
    <property type="entry name" value="Alpha-1,2-mannosidase subfamily"/>
    <property type="match status" value="1"/>
</dbReference>
<name>W7XU52_9BACT</name>
<comment type="cofactor">
    <cofactor evidence="1">
        <name>Ca(2+)</name>
        <dbReference type="ChEBI" id="CHEBI:29108"/>
    </cofactor>
</comment>
<evidence type="ECO:0000256" key="3">
    <source>
        <dbReference type="ARBA" id="ARBA00022837"/>
    </source>
</evidence>
<dbReference type="PANTHER" id="PTHR12143:SF39">
    <property type="entry name" value="SECRETED PROTEIN"/>
    <property type="match status" value="1"/>
</dbReference>
<dbReference type="eggNOG" id="COG3537">
    <property type="taxonomic scope" value="Bacteria"/>
</dbReference>
<dbReference type="Gene3D" id="3.30.2080.10">
    <property type="entry name" value="GH92 mannosidase domain"/>
    <property type="match status" value="1"/>
</dbReference>
<dbReference type="EMBL" id="BAMD01000001">
    <property type="protein sequence ID" value="GAF01555.1"/>
    <property type="molecule type" value="Genomic_DNA"/>
</dbReference>
<evidence type="ECO:0000313" key="7">
    <source>
        <dbReference type="Proteomes" id="UP000019402"/>
    </source>
</evidence>
<dbReference type="STRING" id="869213.GCA_000517085_04562"/>
<dbReference type="PANTHER" id="PTHR12143">
    <property type="entry name" value="PEPTIDE N-GLYCANASE PNGASE -RELATED"/>
    <property type="match status" value="1"/>
</dbReference>
<dbReference type="OrthoDB" id="9762711at2"/>
<protein>
    <submittedName>
        <fullName evidence="6">Putative alpha-1,2-mannosidase</fullName>
    </submittedName>
</protein>
<dbReference type="InterPro" id="IPR008928">
    <property type="entry name" value="6-hairpin_glycosidase_sf"/>
</dbReference>
<evidence type="ECO:0000256" key="2">
    <source>
        <dbReference type="ARBA" id="ARBA00011245"/>
    </source>
</evidence>
<comment type="subunit">
    <text evidence="2">Monomer.</text>
</comment>
<dbReference type="GO" id="GO:0030246">
    <property type="term" value="F:carbohydrate binding"/>
    <property type="evidence" value="ECO:0007669"/>
    <property type="project" value="InterPro"/>
</dbReference>
<dbReference type="GO" id="GO:0000224">
    <property type="term" value="F:peptide-N4-(N-acetyl-beta-glucosaminyl)asparagine amidase activity"/>
    <property type="evidence" value="ECO:0007669"/>
    <property type="project" value="TreeGrafter"/>
</dbReference>
<dbReference type="InterPro" id="IPR012939">
    <property type="entry name" value="Glyco_hydro_92"/>
</dbReference>
<reference evidence="6 7" key="1">
    <citation type="journal article" date="2014" name="Genome Announc.">
        <title>Draft Genome Sequence of Cytophaga fermentans JCM 21142T, a Facultative Anaerobe Isolated from Marine Mud.</title>
        <authorList>
            <person name="Starns D."/>
            <person name="Oshima K."/>
            <person name="Suda W."/>
            <person name="Iino T."/>
            <person name="Yuki M."/>
            <person name="Inoue J."/>
            <person name="Kitamura K."/>
            <person name="Iida T."/>
            <person name="Darby A."/>
            <person name="Hattori M."/>
            <person name="Ohkuma M."/>
        </authorList>
    </citation>
    <scope>NUCLEOTIDE SEQUENCE [LARGE SCALE GENOMIC DNA]</scope>
    <source>
        <strain evidence="6 7">JCM 21142</strain>
    </source>
</reference>
<dbReference type="InterPro" id="IPR050883">
    <property type="entry name" value="PNGase"/>
</dbReference>
<dbReference type="InterPro" id="IPR041371">
    <property type="entry name" value="GH92_N"/>
</dbReference>
<accession>W7XU52</accession>